<dbReference type="EMBL" id="CP036280">
    <property type="protein sequence ID" value="QDU72344.1"/>
    <property type="molecule type" value="Genomic_DNA"/>
</dbReference>
<proteinExistence type="predicted"/>
<evidence type="ECO:0000313" key="1">
    <source>
        <dbReference type="EMBL" id="QDU72344.1"/>
    </source>
</evidence>
<name>A0A518BZE8_9BACT</name>
<dbReference type="Proteomes" id="UP000320386">
    <property type="component" value="Chromosome"/>
</dbReference>
<protein>
    <submittedName>
        <fullName evidence="1">Uncharacterized protein</fullName>
    </submittedName>
</protein>
<dbReference type="InterPro" id="IPR047750">
    <property type="entry name" value="YdjY-like"/>
</dbReference>
<dbReference type="KEGG" id="mcad:Pan265_22090"/>
<accession>A0A518BZE8</accession>
<organism evidence="1 2">
    <name type="scientific">Mucisphaera calidilacus</name>
    <dbReference type="NCBI Taxonomy" id="2527982"/>
    <lineage>
        <taxon>Bacteria</taxon>
        <taxon>Pseudomonadati</taxon>
        <taxon>Planctomycetota</taxon>
        <taxon>Phycisphaerae</taxon>
        <taxon>Phycisphaerales</taxon>
        <taxon>Phycisphaeraceae</taxon>
        <taxon>Mucisphaera</taxon>
    </lineage>
</organism>
<gene>
    <name evidence="1" type="ORF">Pan265_22090</name>
</gene>
<sequence length="232" mass="25025">MLYGAAAVRAQAWEVLTPELRIDREAGVVEFDAEVVFERREVRGEDGELLYVFGDWLELVVCGRNTREHESLLATGVRASELHASLLLLGLEPGRPATLVRDESVAGGWRVDPPTGPEIAVTIAVGNQAEVTAGSWVKNKETGEDFAEATWLFTGSKQVEVPAEEGRGGWHYLADLSGSLITLVNFRDDLMALPTTLTSGDDGQVLGGVSERIPATGTAVRVRLRAAEDVAE</sequence>
<evidence type="ECO:0000313" key="2">
    <source>
        <dbReference type="Proteomes" id="UP000320386"/>
    </source>
</evidence>
<dbReference type="NCBIfam" id="NF040466">
    <property type="entry name" value="ydjY_domain"/>
    <property type="match status" value="1"/>
</dbReference>
<reference evidence="1 2" key="1">
    <citation type="submission" date="2019-02" db="EMBL/GenBank/DDBJ databases">
        <title>Deep-cultivation of Planctomycetes and their phenomic and genomic characterization uncovers novel biology.</title>
        <authorList>
            <person name="Wiegand S."/>
            <person name="Jogler M."/>
            <person name="Boedeker C."/>
            <person name="Pinto D."/>
            <person name="Vollmers J."/>
            <person name="Rivas-Marin E."/>
            <person name="Kohn T."/>
            <person name="Peeters S.H."/>
            <person name="Heuer A."/>
            <person name="Rast P."/>
            <person name="Oberbeckmann S."/>
            <person name="Bunk B."/>
            <person name="Jeske O."/>
            <person name="Meyerdierks A."/>
            <person name="Storesund J.E."/>
            <person name="Kallscheuer N."/>
            <person name="Luecker S."/>
            <person name="Lage O.M."/>
            <person name="Pohl T."/>
            <person name="Merkel B.J."/>
            <person name="Hornburger P."/>
            <person name="Mueller R.-W."/>
            <person name="Bruemmer F."/>
            <person name="Labrenz M."/>
            <person name="Spormann A.M."/>
            <person name="Op den Camp H."/>
            <person name="Overmann J."/>
            <person name="Amann R."/>
            <person name="Jetten M.S.M."/>
            <person name="Mascher T."/>
            <person name="Medema M.H."/>
            <person name="Devos D.P."/>
            <person name="Kaster A.-K."/>
            <person name="Ovreas L."/>
            <person name="Rohde M."/>
            <person name="Galperin M.Y."/>
            <person name="Jogler C."/>
        </authorList>
    </citation>
    <scope>NUCLEOTIDE SEQUENCE [LARGE SCALE GENOMIC DNA]</scope>
    <source>
        <strain evidence="1 2">Pan265</strain>
    </source>
</reference>
<dbReference type="AlphaFoldDB" id="A0A518BZE8"/>
<keyword evidence="2" id="KW-1185">Reference proteome</keyword>